<dbReference type="EMBL" id="CAJNRD030001118">
    <property type="protein sequence ID" value="CAG5082471.1"/>
    <property type="molecule type" value="Genomic_DNA"/>
</dbReference>
<evidence type="ECO:0000256" key="3">
    <source>
        <dbReference type="ARBA" id="ARBA00022792"/>
    </source>
</evidence>
<dbReference type="Pfam" id="PF03151">
    <property type="entry name" value="TPT"/>
    <property type="match status" value="1"/>
</dbReference>
<feature type="transmembrane region" description="Helical" evidence="9">
    <location>
        <begin position="78"/>
        <end position="95"/>
    </location>
</feature>
<comment type="similarity">
    <text evidence="8">Belongs to the COQ4 family.</text>
</comment>
<keyword evidence="9" id="KW-0812">Transmembrane</keyword>
<keyword evidence="9" id="KW-1133">Transmembrane helix</keyword>
<evidence type="ECO:0000256" key="8">
    <source>
        <dbReference type="HAMAP-Rule" id="MF_03111"/>
    </source>
</evidence>
<proteinExistence type="inferred from homology"/>
<keyword evidence="1 8" id="KW-0831">Ubiquinone biosynthesis</keyword>
<comment type="subunit">
    <text evidence="8">Component of a multi-subunit COQ enzyme complex.</text>
</comment>
<feature type="domain" description="Sugar phosphate transporter" evidence="10">
    <location>
        <begin position="20"/>
        <end position="296"/>
    </location>
</feature>
<feature type="transmembrane region" description="Helical" evidence="9">
    <location>
        <begin position="280"/>
        <end position="301"/>
    </location>
</feature>
<feature type="binding site" evidence="8">
    <location>
        <position position="464"/>
    </location>
    <ligand>
        <name>Zn(2+)</name>
        <dbReference type="ChEBI" id="CHEBI:29105"/>
    </ligand>
</feature>
<evidence type="ECO:0000313" key="11">
    <source>
        <dbReference type="EMBL" id="CAG5082471.1"/>
    </source>
</evidence>
<dbReference type="GO" id="GO:0008270">
    <property type="term" value="F:zinc ion binding"/>
    <property type="evidence" value="ECO:0007669"/>
    <property type="project" value="UniProtKB-UniRule"/>
</dbReference>
<protein>
    <recommendedName>
        <fullName evidence="8">Ubiquinone biosynthesis protein COQ4 homolog, mitochondrial</fullName>
    </recommendedName>
    <alternativeName>
        <fullName evidence="8">4-hydroxy-3-methoxy-5-polyprenylbenzoate decarboxylase</fullName>
        <ecNumber evidence="8">4.1.1.130</ecNumber>
    </alternativeName>
    <alternativeName>
        <fullName evidence="8">Coenzyme Q biosynthesis protein 4 homolog</fullName>
    </alternativeName>
</protein>
<evidence type="ECO:0000256" key="7">
    <source>
        <dbReference type="ARBA" id="ARBA00023239"/>
    </source>
</evidence>
<keyword evidence="12" id="KW-1185">Reference proteome</keyword>
<keyword evidence="5 8" id="KW-0496">Mitochondrion</keyword>
<comment type="catalytic activity">
    <reaction evidence="8">
        <text>a 4-hydroxy-3-methoxy-5-(all-trans-polyprenyl)benzoate + H(+) = a 2-methoxy-6-(all-trans-polyprenyl)phenol + CO2</text>
        <dbReference type="Rhea" id="RHEA:81179"/>
        <dbReference type="Rhea" id="RHEA-COMP:9551"/>
        <dbReference type="Rhea" id="RHEA-COMP:10931"/>
        <dbReference type="ChEBI" id="CHEBI:15378"/>
        <dbReference type="ChEBI" id="CHEBI:16526"/>
        <dbReference type="ChEBI" id="CHEBI:62731"/>
        <dbReference type="ChEBI" id="CHEBI:84443"/>
        <dbReference type="EC" id="4.1.1.130"/>
    </reaction>
</comment>
<dbReference type="UniPathway" id="UPA00232"/>
<name>A0A8J2H7L2_COTCN</name>
<dbReference type="AlphaFoldDB" id="A0A8J2H7L2"/>
<feature type="transmembrane region" description="Helical" evidence="9">
    <location>
        <begin position="157"/>
        <end position="174"/>
    </location>
</feature>
<reference evidence="11" key="1">
    <citation type="submission" date="2021-04" db="EMBL/GenBank/DDBJ databases">
        <authorList>
            <person name="Chebbi M.A.C M."/>
        </authorList>
    </citation>
    <scope>NUCLEOTIDE SEQUENCE</scope>
</reference>
<evidence type="ECO:0000256" key="9">
    <source>
        <dbReference type="SAM" id="Phobius"/>
    </source>
</evidence>
<feature type="binding site" evidence="8">
    <location>
        <position position="467"/>
    </location>
    <ligand>
        <name>Zn(2+)</name>
        <dbReference type="ChEBI" id="CHEBI:29105"/>
    </ligand>
</feature>
<evidence type="ECO:0000256" key="4">
    <source>
        <dbReference type="ARBA" id="ARBA00022833"/>
    </source>
</evidence>
<comment type="caution">
    <text evidence="11">The sequence shown here is derived from an EMBL/GenBank/DDBJ whole genome shotgun (WGS) entry which is preliminary data.</text>
</comment>
<keyword evidence="7 8" id="KW-0456">Lyase</keyword>
<dbReference type="GO" id="GO:0120539">
    <property type="term" value="F:4-hydroxy-3-methoxy-5-polyprenylbenzoate decarboxylase activity"/>
    <property type="evidence" value="ECO:0007669"/>
    <property type="project" value="UniProtKB-EC"/>
</dbReference>
<comment type="function">
    <text evidence="8">Lyase that catalyzes the C1-decarboxylation of 4-hydroxy-3-methoxy-5-(all-trans-polyprenyl)benzoic acid into 2-methoxy-6-(all-trans-polyprenyl)phenol during ubiquinone biosynthesis.</text>
</comment>
<keyword evidence="4 8" id="KW-0862">Zinc</keyword>
<feature type="binding site" evidence="8">
    <location>
        <position position="479"/>
    </location>
    <ligand>
        <name>Zn(2+)</name>
        <dbReference type="ChEBI" id="CHEBI:29105"/>
    </ligand>
</feature>
<keyword evidence="3 8" id="KW-0999">Mitochondrion inner membrane</keyword>
<dbReference type="PANTHER" id="PTHR12922:SF7">
    <property type="entry name" value="UBIQUINONE BIOSYNTHESIS PROTEIN COQ4 HOMOLOG, MITOCHONDRIAL"/>
    <property type="match status" value="1"/>
</dbReference>
<dbReference type="PANTHER" id="PTHR12922">
    <property type="entry name" value="UBIQUINONE BIOSYNTHESIS PROTEIN"/>
    <property type="match status" value="1"/>
</dbReference>
<evidence type="ECO:0000313" key="12">
    <source>
        <dbReference type="Proteomes" id="UP000786811"/>
    </source>
</evidence>
<comment type="subcellular location">
    <subcellularLocation>
        <location evidence="8">Mitochondrion inner membrane</location>
        <topology evidence="8">Peripheral membrane protein</topology>
        <orientation evidence="8">Matrix side</orientation>
    </subcellularLocation>
</comment>
<feature type="transmembrane region" description="Helical" evidence="9">
    <location>
        <begin position="7"/>
        <end position="28"/>
    </location>
</feature>
<dbReference type="Pfam" id="PF05019">
    <property type="entry name" value="Coq4"/>
    <property type="match status" value="1"/>
</dbReference>
<comment type="cofactor">
    <cofactor evidence="8">
        <name>Zn(2+)</name>
        <dbReference type="ChEBI" id="CHEBI:29105"/>
    </cofactor>
</comment>
<feature type="transmembrane region" description="Helical" evidence="9">
    <location>
        <begin position="219"/>
        <end position="240"/>
    </location>
</feature>
<dbReference type="GO" id="GO:0031314">
    <property type="term" value="C:extrinsic component of mitochondrial inner membrane"/>
    <property type="evidence" value="ECO:0007669"/>
    <property type="project" value="UniProtKB-UniRule"/>
</dbReference>
<feature type="binding site" evidence="8">
    <location>
        <position position="463"/>
    </location>
    <ligand>
        <name>Zn(2+)</name>
        <dbReference type="ChEBI" id="CHEBI:29105"/>
    </ligand>
</feature>
<evidence type="ECO:0000256" key="6">
    <source>
        <dbReference type="ARBA" id="ARBA00023136"/>
    </source>
</evidence>
<dbReference type="HAMAP" id="MF_03111">
    <property type="entry name" value="Coq4"/>
    <property type="match status" value="1"/>
</dbReference>
<dbReference type="InterPro" id="IPR004853">
    <property type="entry name" value="Sugar_P_trans_dom"/>
</dbReference>
<evidence type="ECO:0000259" key="10">
    <source>
        <dbReference type="Pfam" id="PF03151"/>
    </source>
</evidence>
<feature type="transmembrane region" description="Helical" evidence="9">
    <location>
        <begin position="40"/>
        <end position="58"/>
    </location>
</feature>
<dbReference type="InterPro" id="IPR027540">
    <property type="entry name" value="Coq4_euk"/>
</dbReference>
<keyword evidence="2 8" id="KW-0479">Metal-binding</keyword>
<feature type="transmembrane region" description="Helical" evidence="9">
    <location>
        <begin position="186"/>
        <end position="207"/>
    </location>
</feature>
<dbReference type="OrthoDB" id="417037at2759"/>
<organism evidence="11 12">
    <name type="scientific">Cotesia congregata</name>
    <name type="common">Parasitoid wasp</name>
    <name type="synonym">Apanteles congregatus</name>
    <dbReference type="NCBI Taxonomy" id="51543"/>
    <lineage>
        <taxon>Eukaryota</taxon>
        <taxon>Metazoa</taxon>
        <taxon>Ecdysozoa</taxon>
        <taxon>Arthropoda</taxon>
        <taxon>Hexapoda</taxon>
        <taxon>Insecta</taxon>
        <taxon>Pterygota</taxon>
        <taxon>Neoptera</taxon>
        <taxon>Endopterygota</taxon>
        <taxon>Hymenoptera</taxon>
        <taxon>Apocrita</taxon>
        <taxon>Ichneumonoidea</taxon>
        <taxon>Braconidae</taxon>
        <taxon>Microgastrinae</taxon>
        <taxon>Cotesia</taxon>
    </lineage>
</organism>
<evidence type="ECO:0000256" key="1">
    <source>
        <dbReference type="ARBA" id="ARBA00022688"/>
    </source>
</evidence>
<dbReference type="EC" id="4.1.1.130" evidence="8"/>
<comment type="pathway">
    <text evidence="8">Cofactor biosynthesis; ubiquinone biosynthesis.</text>
</comment>
<evidence type="ECO:0000256" key="2">
    <source>
        <dbReference type="ARBA" id="ARBA00022723"/>
    </source>
</evidence>
<dbReference type="Proteomes" id="UP000786811">
    <property type="component" value="Unassembled WGS sequence"/>
</dbReference>
<dbReference type="InterPro" id="IPR007715">
    <property type="entry name" value="Coq4"/>
</dbReference>
<evidence type="ECO:0000256" key="5">
    <source>
        <dbReference type="ARBA" id="ARBA00023128"/>
    </source>
</evidence>
<accession>A0A8J2H7L2</accession>
<sequence>MQVSEHAMWYRVSSALFYGIASFLITVINKTVLTTYNFPSFQVLGLGQMVSTIIILYVAKKLHYVDFPNLEASTIPKIFPLPIIYIGNMIFGLGGTKQLSLPMFTALRRFSILMTMVAEYYMLSIKPPMPVQLSVHTMIIGAVIAACDDLAFNLEGYIFIFVNNIFTAANGVYTKKKLNSKELGKYGLMYYNSLIMIVPLTLVAWWTGDINKAMQFNHWTNLLFILQFSLSCIMGFILSYSVLLCTFYNSALTTTIIGCLKNITVTYLGMVVGGDYIFSWWNFIGLNLSVVGSLMYTWITFKPKDIVEPKYSPIVTTPSTLLRRYSTAGGNEFPEFYTKNHVELTSLQRAVLAGGSAIVSLIDPSRGDMIACLGETTGVQALKYCQQRMLLSPEGAKILADKPRINTVTVDFSKLKELPDGTLGKTYYDFLVINQVSPDSRDNVKFIDDPELAYVMQRYREVHDIFHAVLLMPTTMLGEVSVKWVEALQTKLPMCIGGALFGAARLRPRQRKLYVKHHLPWAINTGKKAGFLLNTYFENRWEQSLDDFHKEMNIQRLV</sequence>
<gene>
    <name evidence="11" type="ORF">HICCMSTLAB_LOCUS3572</name>
</gene>
<keyword evidence="6 8" id="KW-0472">Membrane</keyword>